<sequence length="252" mass="25643">MSDPYTPQAGPPRTAWDMDPYAQPVTGPPAPPPPAPSRTPWILGGAVVAVILLLGVSILLVATGAFDGDDTGGAPGTGSSGQPTKEQPADGTGEEPADPGTPGSYVFVDDVCGELDFSGYQALGALASGYEDRGADYGTSANLGCDMDFGDGGELRVGAMLAGADKTAENWDFAQGLIHNRTQEPAAGDWEEGVVGVDDTWGPGKTDAILAVRDGNIVVTVAFYSINDDVGYEKVKSLLPTTAAAVLAAAKG</sequence>
<name>A0A841FNM4_9ACTN</name>
<keyword evidence="4" id="KW-1185">Reference proteome</keyword>
<evidence type="ECO:0000313" key="3">
    <source>
        <dbReference type="EMBL" id="MBB6036483.1"/>
    </source>
</evidence>
<feature type="transmembrane region" description="Helical" evidence="2">
    <location>
        <begin position="41"/>
        <end position="62"/>
    </location>
</feature>
<evidence type="ECO:0008006" key="5">
    <source>
        <dbReference type="Google" id="ProtNLM"/>
    </source>
</evidence>
<keyword evidence="2" id="KW-0812">Transmembrane</keyword>
<keyword evidence="2" id="KW-0472">Membrane</keyword>
<evidence type="ECO:0000256" key="1">
    <source>
        <dbReference type="SAM" id="MobiDB-lite"/>
    </source>
</evidence>
<feature type="region of interest" description="Disordered" evidence="1">
    <location>
        <begin position="1"/>
        <end position="36"/>
    </location>
</feature>
<comment type="caution">
    <text evidence="3">The sequence shown here is derived from an EMBL/GenBank/DDBJ whole genome shotgun (WGS) entry which is preliminary data.</text>
</comment>
<dbReference type="RefSeq" id="WP_184789327.1">
    <property type="nucleotide sequence ID" value="NZ_BONT01000030.1"/>
</dbReference>
<evidence type="ECO:0000313" key="4">
    <source>
        <dbReference type="Proteomes" id="UP000548476"/>
    </source>
</evidence>
<accession>A0A841FNM4</accession>
<feature type="region of interest" description="Disordered" evidence="1">
    <location>
        <begin position="71"/>
        <end position="105"/>
    </location>
</feature>
<organism evidence="3 4">
    <name type="scientific">Phytomonospora endophytica</name>
    <dbReference type="NCBI Taxonomy" id="714109"/>
    <lineage>
        <taxon>Bacteria</taxon>
        <taxon>Bacillati</taxon>
        <taxon>Actinomycetota</taxon>
        <taxon>Actinomycetes</taxon>
        <taxon>Micromonosporales</taxon>
        <taxon>Micromonosporaceae</taxon>
        <taxon>Phytomonospora</taxon>
    </lineage>
</organism>
<dbReference type="AlphaFoldDB" id="A0A841FNM4"/>
<proteinExistence type="predicted"/>
<protein>
    <recommendedName>
        <fullName evidence="5">DUF3558 domain-containing protein</fullName>
    </recommendedName>
</protein>
<evidence type="ECO:0000256" key="2">
    <source>
        <dbReference type="SAM" id="Phobius"/>
    </source>
</evidence>
<feature type="compositionally biased region" description="Pro residues" evidence="1">
    <location>
        <begin position="26"/>
        <end position="36"/>
    </location>
</feature>
<gene>
    <name evidence="3" type="ORF">HNR73_004354</name>
</gene>
<dbReference type="Proteomes" id="UP000548476">
    <property type="component" value="Unassembled WGS sequence"/>
</dbReference>
<reference evidence="3 4" key="1">
    <citation type="submission" date="2020-08" db="EMBL/GenBank/DDBJ databases">
        <title>Genomic Encyclopedia of Type Strains, Phase IV (KMG-IV): sequencing the most valuable type-strain genomes for metagenomic binning, comparative biology and taxonomic classification.</title>
        <authorList>
            <person name="Goeker M."/>
        </authorList>
    </citation>
    <scope>NUCLEOTIDE SEQUENCE [LARGE SCALE GENOMIC DNA]</scope>
    <source>
        <strain evidence="3 4">YIM 65646</strain>
    </source>
</reference>
<dbReference type="EMBL" id="JACHGT010000009">
    <property type="protein sequence ID" value="MBB6036483.1"/>
    <property type="molecule type" value="Genomic_DNA"/>
</dbReference>
<keyword evidence="2" id="KW-1133">Transmembrane helix</keyword>